<dbReference type="EMBL" id="LBMM01002512">
    <property type="protein sequence ID" value="KMQ94717.1"/>
    <property type="molecule type" value="Genomic_DNA"/>
</dbReference>
<evidence type="ECO:0000313" key="1">
    <source>
        <dbReference type="EMBL" id="KMQ94717.1"/>
    </source>
</evidence>
<gene>
    <name evidence="1" type="ORF">RF55_5113</name>
</gene>
<accession>A0A0J7KW39</accession>
<comment type="caution">
    <text evidence="1">The sequence shown here is derived from an EMBL/GenBank/DDBJ whole genome shotgun (WGS) entry which is preliminary data.</text>
</comment>
<reference evidence="1 2" key="1">
    <citation type="submission" date="2015-04" db="EMBL/GenBank/DDBJ databases">
        <title>Lasius niger genome sequencing.</title>
        <authorList>
            <person name="Konorov E.A."/>
            <person name="Nikitin M.A."/>
            <person name="Kirill M.V."/>
            <person name="Chang P."/>
        </authorList>
    </citation>
    <scope>NUCLEOTIDE SEQUENCE [LARGE SCALE GENOMIC DNA]</scope>
    <source>
        <tissue evidence="1">Whole</tissue>
    </source>
</reference>
<dbReference type="Proteomes" id="UP000036403">
    <property type="component" value="Unassembled WGS sequence"/>
</dbReference>
<sequence>MYTGHLVEKWDALLLNGHPIADMFFMAPDYDGRSVTVTVMLTPRGWKGLNASPARDSARKSVRVEKDEEGEYVTPYQNGHNLGVLCYPDISSLENFGRLPGSSIDGFLRYDMMYLFLIAAAWK</sequence>
<proteinExistence type="predicted"/>
<dbReference type="PaxDb" id="67767-A0A0J7KW39"/>
<keyword evidence="2" id="KW-1185">Reference proteome</keyword>
<dbReference type="AlphaFoldDB" id="A0A0J7KW39"/>
<organism evidence="1 2">
    <name type="scientific">Lasius niger</name>
    <name type="common">Black garden ant</name>
    <dbReference type="NCBI Taxonomy" id="67767"/>
    <lineage>
        <taxon>Eukaryota</taxon>
        <taxon>Metazoa</taxon>
        <taxon>Ecdysozoa</taxon>
        <taxon>Arthropoda</taxon>
        <taxon>Hexapoda</taxon>
        <taxon>Insecta</taxon>
        <taxon>Pterygota</taxon>
        <taxon>Neoptera</taxon>
        <taxon>Endopterygota</taxon>
        <taxon>Hymenoptera</taxon>
        <taxon>Apocrita</taxon>
        <taxon>Aculeata</taxon>
        <taxon>Formicoidea</taxon>
        <taxon>Formicidae</taxon>
        <taxon>Formicinae</taxon>
        <taxon>Lasius</taxon>
        <taxon>Lasius</taxon>
    </lineage>
</organism>
<protein>
    <submittedName>
        <fullName evidence="1">Nadph:quinone oxidoreductase</fullName>
    </submittedName>
</protein>
<evidence type="ECO:0000313" key="2">
    <source>
        <dbReference type="Proteomes" id="UP000036403"/>
    </source>
</evidence>
<name>A0A0J7KW39_LASNI</name>